<feature type="domain" description="Nitroreductase" evidence="3">
    <location>
        <begin position="98"/>
        <end position="146"/>
    </location>
</feature>
<dbReference type="InterPro" id="IPR000415">
    <property type="entry name" value="Nitroreductase-like"/>
</dbReference>
<sequence>MIHELAEKNRSYRRFHHERKIDESTLLSFIDNARISSCGGNKQEIRYVTVTSEENTAKVFSSLKWAQYFESWQPTADKSPSAYILLLKKGGNAGIDDGIAAEAITLSAAEEGIGCCMLLNADKKKIAEDLDLGDEYQITLVIALGYPSETVRIVPVENNDIKYYRDENDIHCVPKRALQDVVIAKK</sequence>
<dbReference type="PANTHER" id="PTHR43673:SF10">
    <property type="entry name" value="NADH DEHYDROGENASE_NAD(P)H NITROREDUCTASE XCC3605-RELATED"/>
    <property type="match status" value="1"/>
</dbReference>
<dbReference type="EMBL" id="JADIMF010000027">
    <property type="protein sequence ID" value="MBO8468522.1"/>
    <property type="molecule type" value="Genomic_DNA"/>
</dbReference>
<gene>
    <name evidence="4" type="ORF">IAA72_01905</name>
</gene>
<dbReference type="Proteomes" id="UP000810292">
    <property type="component" value="Unassembled WGS sequence"/>
</dbReference>
<reference evidence="4" key="2">
    <citation type="journal article" date="2021" name="PeerJ">
        <title>Extensive microbial diversity within the chicken gut microbiome revealed by metagenomics and culture.</title>
        <authorList>
            <person name="Gilroy R."/>
            <person name="Ravi A."/>
            <person name="Getino M."/>
            <person name="Pursley I."/>
            <person name="Horton D.L."/>
            <person name="Alikhan N.F."/>
            <person name="Baker D."/>
            <person name="Gharbi K."/>
            <person name="Hall N."/>
            <person name="Watson M."/>
            <person name="Adriaenssens E.M."/>
            <person name="Foster-Nyarko E."/>
            <person name="Jarju S."/>
            <person name="Secka A."/>
            <person name="Antonio M."/>
            <person name="Oren A."/>
            <person name="Chaudhuri R.R."/>
            <person name="La Ragione R."/>
            <person name="Hildebrand F."/>
            <person name="Pallen M.J."/>
        </authorList>
    </citation>
    <scope>NUCLEOTIDE SEQUENCE</scope>
    <source>
        <strain evidence="4">14700</strain>
    </source>
</reference>
<evidence type="ECO:0000256" key="2">
    <source>
        <dbReference type="ARBA" id="ARBA00023002"/>
    </source>
</evidence>
<evidence type="ECO:0000256" key="1">
    <source>
        <dbReference type="ARBA" id="ARBA00007118"/>
    </source>
</evidence>
<dbReference type="InterPro" id="IPR023312">
    <property type="entry name" value="Put_nitroreductase_C_bac"/>
</dbReference>
<protein>
    <submittedName>
        <fullName evidence="4">Nitroreductase family protein</fullName>
    </submittedName>
</protein>
<dbReference type="CDD" id="cd02062">
    <property type="entry name" value="Nitro_FMN_reductase"/>
    <property type="match status" value="1"/>
</dbReference>
<comment type="similarity">
    <text evidence="1">Belongs to the nitroreductase family.</text>
</comment>
<evidence type="ECO:0000313" key="5">
    <source>
        <dbReference type="Proteomes" id="UP000810292"/>
    </source>
</evidence>
<name>A0A9D9I9Y7_9SPIO</name>
<dbReference type="Gene3D" id="3.40.109.10">
    <property type="entry name" value="NADH Oxidase"/>
    <property type="match status" value="1"/>
</dbReference>
<dbReference type="PANTHER" id="PTHR43673">
    <property type="entry name" value="NAD(P)H NITROREDUCTASE YDGI-RELATED"/>
    <property type="match status" value="1"/>
</dbReference>
<organism evidence="4 5">
    <name type="scientific">Candidatus Ornithospirochaeta stercoravium</name>
    <dbReference type="NCBI Taxonomy" id="2840897"/>
    <lineage>
        <taxon>Bacteria</taxon>
        <taxon>Pseudomonadati</taxon>
        <taxon>Spirochaetota</taxon>
        <taxon>Spirochaetia</taxon>
        <taxon>Spirochaetales</taxon>
        <taxon>Spirochaetaceae</taxon>
        <taxon>Spirochaetaceae incertae sedis</taxon>
        <taxon>Candidatus Ornithospirochaeta</taxon>
    </lineage>
</organism>
<keyword evidence="2" id="KW-0560">Oxidoreductase</keyword>
<proteinExistence type="inferred from homology"/>
<accession>A0A9D9I9Y7</accession>
<dbReference type="GO" id="GO:0016491">
    <property type="term" value="F:oxidoreductase activity"/>
    <property type="evidence" value="ECO:0007669"/>
    <property type="project" value="UniProtKB-KW"/>
</dbReference>
<dbReference type="SUPFAM" id="SSF55469">
    <property type="entry name" value="FMN-dependent nitroreductase-like"/>
    <property type="match status" value="1"/>
</dbReference>
<dbReference type="Pfam" id="PF00881">
    <property type="entry name" value="Nitroreductase"/>
    <property type="match status" value="1"/>
</dbReference>
<dbReference type="Gene3D" id="2.20.180.10">
    <property type="entry name" value="putative fmn-dependent nitroreductase like domains"/>
    <property type="match status" value="1"/>
</dbReference>
<reference evidence="4" key="1">
    <citation type="submission" date="2020-10" db="EMBL/GenBank/DDBJ databases">
        <authorList>
            <person name="Gilroy R."/>
        </authorList>
    </citation>
    <scope>NUCLEOTIDE SEQUENCE</scope>
    <source>
        <strain evidence="4">14700</strain>
    </source>
</reference>
<evidence type="ECO:0000259" key="3">
    <source>
        <dbReference type="Pfam" id="PF00881"/>
    </source>
</evidence>
<evidence type="ECO:0000313" key="4">
    <source>
        <dbReference type="EMBL" id="MBO8468522.1"/>
    </source>
</evidence>
<comment type="caution">
    <text evidence="4">The sequence shown here is derived from an EMBL/GenBank/DDBJ whole genome shotgun (WGS) entry which is preliminary data.</text>
</comment>
<dbReference type="AlphaFoldDB" id="A0A9D9I9Y7"/>
<dbReference type="InterPro" id="IPR029479">
    <property type="entry name" value="Nitroreductase"/>
</dbReference>